<feature type="transmembrane region" description="Helical" evidence="1">
    <location>
        <begin position="16"/>
        <end position="38"/>
    </location>
</feature>
<dbReference type="EMBL" id="MU155130">
    <property type="protein sequence ID" value="KAF9486491.1"/>
    <property type="molecule type" value="Genomic_DNA"/>
</dbReference>
<comment type="caution">
    <text evidence="2">The sequence shown here is derived from an EMBL/GenBank/DDBJ whole genome shotgun (WGS) entry which is preliminary data.</text>
</comment>
<feature type="transmembrane region" description="Helical" evidence="1">
    <location>
        <begin position="107"/>
        <end position="131"/>
    </location>
</feature>
<evidence type="ECO:0000256" key="1">
    <source>
        <dbReference type="SAM" id="Phobius"/>
    </source>
</evidence>
<evidence type="ECO:0000313" key="3">
    <source>
        <dbReference type="Proteomes" id="UP000807469"/>
    </source>
</evidence>
<gene>
    <name evidence="2" type="ORF">BDN70DRAFT_926724</name>
</gene>
<dbReference type="Proteomes" id="UP000807469">
    <property type="component" value="Unassembled WGS sequence"/>
</dbReference>
<dbReference type="GO" id="GO:0005886">
    <property type="term" value="C:plasma membrane"/>
    <property type="evidence" value="ECO:0007669"/>
    <property type="project" value="InterPro"/>
</dbReference>
<keyword evidence="3" id="KW-1185">Reference proteome</keyword>
<dbReference type="PANTHER" id="PTHR28013:SF4">
    <property type="entry name" value="MARVEL DOMAIN-CONTAINING PROTEIN"/>
    <property type="match status" value="1"/>
</dbReference>
<keyword evidence="1" id="KW-1133">Transmembrane helix</keyword>
<dbReference type="OrthoDB" id="2354757at2759"/>
<evidence type="ECO:0000313" key="2">
    <source>
        <dbReference type="EMBL" id="KAF9486491.1"/>
    </source>
</evidence>
<dbReference type="AlphaFoldDB" id="A0A9P5ZFH3"/>
<dbReference type="GO" id="GO:0032153">
    <property type="term" value="C:cell division site"/>
    <property type="evidence" value="ECO:0007669"/>
    <property type="project" value="TreeGrafter"/>
</dbReference>
<name>A0A9P5ZFH3_9AGAR</name>
<dbReference type="PANTHER" id="PTHR28013">
    <property type="entry name" value="PROTEIN DCV1-RELATED"/>
    <property type="match status" value="1"/>
</dbReference>
<dbReference type="GO" id="GO:0035838">
    <property type="term" value="C:growing cell tip"/>
    <property type="evidence" value="ECO:0007669"/>
    <property type="project" value="TreeGrafter"/>
</dbReference>
<dbReference type="InterPro" id="IPR051380">
    <property type="entry name" value="pH-response_reg_palI/RIM9"/>
</dbReference>
<keyword evidence="1" id="KW-0812">Transmembrane</keyword>
<protein>
    <submittedName>
        <fullName evidence="2">Uncharacterized protein</fullName>
    </submittedName>
</protein>
<organism evidence="2 3">
    <name type="scientific">Pholiota conissans</name>
    <dbReference type="NCBI Taxonomy" id="109636"/>
    <lineage>
        <taxon>Eukaryota</taxon>
        <taxon>Fungi</taxon>
        <taxon>Dikarya</taxon>
        <taxon>Basidiomycota</taxon>
        <taxon>Agaricomycotina</taxon>
        <taxon>Agaricomycetes</taxon>
        <taxon>Agaricomycetidae</taxon>
        <taxon>Agaricales</taxon>
        <taxon>Agaricineae</taxon>
        <taxon>Strophariaceae</taxon>
        <taxon>Pholiota</taxon>
    </lineage>
</organism>
<proteinExistence type="predicted"/>
<feature type="transmembrane region" description="Helical" evidence="1">
    <location>
        <begin position="161"/>
        <end position="180"/>
    </location>
</feature>
<keyword evidence="1" id="KW-0472">Membrane</keyword>
<accession>A0A9P5ZFH3</accession>
<dbReference type="InterPro" id="IPR009571">
    <property type="entry name" value="SUR7/Rim9-like_fungi"/>
</dbReference>
<dbReference type="Pfam" id="PF06687">
    <property type="entry name" value="SUR7"/>
    <property type="match status" value="1"/>
</dbReference>
<sequence length="432" mass="48344">MGNFRDHFSRPAERGWAIFLLIITCIASFFLFLSAFGAPFIPSIYLVRVDFKFAPSTKTVRAVLGPFGFCRQFAQNSNHVCSQPRIGYQLDDASFYKEKGFPTLPSLVVNALVIQLITFALSLTTVIFLLLSTFRYKPAAMYAFKVHTSYNMEASLQLGNAVWFTLTSFLMQTFAICYDFSIRRRRRGPYVENISAKNDDEQNPQSDNEDDIILLRRFLHDVLEQPSTQAFAPHRSQIPSRPISKYLVEDRLKSRPLVSSARRVISNNANHSMDSVRFLSMQSPSSKTVPGILINSFPGIRPMTPLPDNGTVHAPTIRTLSPVSTFRINSISFADVWQDAVSLPPTPPTTNVFHHQRPQEMNRKDTLRVLHTLQTSPSSSTLNSIISKFPMDPSECVESQRGSDVSCSRSDDSEVALEGSGLGLDVACISGR</sequence>
<reference evidence="2" key="1">
    <citation type="submission" date="2020-11" db="EMBL/GenBank/DDBJ databases">
        <authorList>
            <consortium name="DOE Joint Genome Institute"/>
            <person name="Ahrendt S."/>
            <person name="Riley R."/>
            <person name="Andreopoulos W."/>
            <person name="Labutti K."/>
            <person name="Pangilinan J."/>
            <person name="Ruiz-Duenas F.J."/>
            <person name="Barrasa J.M."/>
            <person name="Sanchez-Garcia M."/>
            <person name="Camarero S."/>
            <person name="Miyauchi S."/>
            <person name="Serrano A."/>
            <person name="Linde D."/>
            <person name="Babiker R."/>
            <person name="Drula E."/>
            <person name="Ayuso-Fernandez I."/>
            <person name="Pacheco R."/>
            <person name="Padilla G."/>
            <person name="Ferreira P."/>
            <person name="Barriuso J."/>
            <person name="Kellner H."/>
            <person name="Castanera R."/>
            <person name="Alfaro M."/>
            <person name="Ramirez L."/>
            <person name="Pisabarro A.G."/>
            <person name="Kuo A."/>
            <person name="Tritt A."/>
            <person name="Lipzen A."/>
            <person name="He G."/>
            <person name="Yan M."/>
            <person name="Ng V."/>
            <person name="Cullen D."/>
            <person name="Martin F."/>
            <person name="Rosso M.-N."/>
            <person name="Henrissat B."/>
            <person name="Hibbett D."/>
            <person name="Martinez A.T."/>
            <person name="Grigoriev I.V."/>
        </authorList>
    </citation>
    <scope>NUCLEOTIDE SEQUENCE</scope>
    <source>
        <strain evidence="2">CIRM-BRFM 674</strain>
    </source>
</reference>